<dbReference type="Proteomes" id="UP000184447">
    <property type="component" value="Unassembled WGS sequence"/>
</dbReference>
<dbReference type="Gene3D" id="2.115.10.20">
    <property type="entry name" value="Glycosyl hydrolase domain, family 43"/>
    <property type="match status" value="1"/>
</dbReference>
<name>A0A1M5VEE2_9CLOT</name>
<evidence type="ECO:0000313" key="2">
    <source>
        <dbReference type="Proteomes" id="UP000184447"/>
    </source>
</evidence>
<protein>
    <submittedName>
        <fullName evidence="1">Uncharacterized protein</fullName>
    </submittedName>
</protein>
<dbReference type="STRING" id="1121316.SAMN02745207_02248"/>
<dbReference type="InterPro" id="IPR023296">
    <property type="entry name" value="Glyco_hydro_beta-prop_sf"/>
</dbReference>
<dbReference type="AlphaFoldDB" id="A0A1M5VEE2"/>
<accession>A0A1M5VEE2</accession>
<dbReference type="EMBL" id="FQXM01000011">
    <property type="protein sequence ID" value="SHH73586.1"/>
    <property type="molecule type" value="Genomic_DNA"/>
</dbReference>
<proteinExistence type="predicted"/>
<organism evidence="1 2">
    <name type="scientific">Clostridium grantii DSM 8605</name>
    <dbReference type="NCBI Taxonomy" id="1121316"/>
    <lineage>
        <taxon>Bacteria</taxon>
        <taxon>Bacillati</taxon>
        <taxon>Bacillota</taxon>
        <taxon>Clostridia</taxon>
        <taxon>Eubacteriales</taxon>
        <taxon>Clostridiaceae</taxon>
        <taxon>Clostridium</taxon>
    </lineage>
</organism>
<gene>
    <name evidence="1" type="ORF">SAMN02745207_02248</name>
</gene>
<evidence type="ECO:0000313" key="1">
    <source>
        <dbReference type="EMBL" id="SHH73586.1"/>
    </source>
</evidence>
<keyword evidence="2" id="KW-1185">Reference proteome</keyword>
<reference evidence="1 2" key="1">
    <citation type="submission" date="2016-11" db="EMBL/GenBank/DDBJ databases">
        <authorList>
            <person name="Jaros S."/>
            <person name="Januszkiewicz K."/>
            <person name="Wedrychowicz H."/>
        </authorList>
    </citation>
    <scope>NUCLEOTIDE SEQUENCE [LARGE SCALE GENOMIC DNA]</scope>
    <source>
        <strain evidence="1 2">DSM 8605</strain>
    </source>
</reference>
<sequence length="105" mass="12053">MKMNSIPFLTLIPTAAGPFDPDAFADNGNARGITWGLCHMRKSDDTGFYIARFDCDLSSYNLHPELKRDRFIMNETTYFQPYAETDNSLVKTFQEDMKKVDIDTL</sequence>